<organism evidence="1 2">
    <name type="scientific">Mongoliitalea lutea</name>
    <dbReference type="NCBI Taxonomy" id="849756"/>
    <lineage>
        <taxon>Bacteria</taxon>
        <taxon>Pseudomonadati</taxon>
        <taxon>Bacteroidota</taxon>
        <taxon>Cytophagia</taxon>
        <taxon>Cytophagales</taxon>
        <taxon>Cyclobacteriaceae</taxon>
        <taxon>Mongoliitalea</taxon>
    </lineage>
</organism>
<evidence type="ECO:0000313" key="1">
    <source>
        <dbReference type="EMBL" id="GHB43881.1"/>
    </source>
</evidence>
<comment type="caution">
    <text evidence="1">The sequence shown here is derived from an EMBL/GenBank/DDBJ whole genome shotgun (WGS) entry which is preliminary data.</text>
</comment>
<evidence type="ECO:0000313" key="2">
    <source>
        <dbReference type="Proteomes" id="UP000642809"/>
    </source>
</evidence>
<reference evidence="1" key="2">
    <citation type="submission" date="2020-09" db="EMBL/GenBank/DDBJ databases">
        <authorList>
            <person name="Sun Q."/>
            <person name="Kim S."/>
        </authorList>
    </citation>
    <scope>NUCLEOTIDE SEQUENCE</scope>
    <source>
        <strain evidence="1">KCTC 23224</strain>
    </source>
</reference>
<dbReference type="AlphaFoldDB" id="A0A8J3G6C6"/>
<gene>
    <name evidence="1" type="ORF">GCM10008106_26100</name>
</gene>
<name>A0A8J3G6C6_9BACT</name>
<accession>A0A8J3G6C6</accession>
<sequence>MIIGYFLKPLRGGNADDTDASRRGLETDFGFLDVEISQNTQKAQKKQWQKISEIGDYDKNCVS</sequence>
<dbReference type="Proteomes" id="UP000642809">
    <property type="component" value="Unassembled WGS sequence"/>
</dbReference>
<dbReference type="EMBL" id="BMYF01000016">
    <property type="protein sequence ID" value="GHB43881.1"/>
    <property type="molecule type" value="Genomic_DNA"/>
</dbReference>
<keyword evidence="2" id="KW-1185">Reference proteome</keyword>
<protein>
    <submittedName>
        <fullName evidence="1">Uncharacterized protein</fullName>
    </submittedName>
</protein>
<reference evidence="1" key="1">
    <citation type="journal article" date="2014" name="Int. J. Syst. Evol. Microbiol.">
        <title>Complete genome sequence of Corynebacterium casei LMG S-19264T (=DSM 44701T), isolated from a smear-ripened cheese.</title>
        <authorList>
            <consortium name="US DOE Joint Genome Institute (JGI-PGF)"/>
            <person name="Walter F."/>
            <person name="Albersmeier A."/>
            <person name="Kalinowski J."/>
            <person name="Ruckert C."/>
        </authorList>
    </citation>
    <scope>NUCLEOTIDE SEQUENCE</scope>
    <source>
        <strain evidence="1">KCTC 23224</strain>
    </source>
</reference>
<proteinExistence type="predicted"/>